<name>A0AAD5RYR4_9PEZI</name>
<evidence type="ECO:0000256" key="1">
    <source>
        <dbReference type="SAM" id="MobiDB-lite"/>
    </source>
</evidence>
<reference evidence="2" key="1">
    <citation type="submission" date="2022-07" db="EMBL/GenBank/DDBJ databases">
        <title>Draft genome sequence of Zalerion maritima ATCC 34329, a (micro)plastics degrading marine fungus.</title>
        <authorList>
            <person name="Paco A."/>
            <person name="Goncalves M.F.M."/>
            <person name="Rocha-Santos T.A.P."/>
            <person name="Alves A."/>
        </authorList>
    </citation>
    <scope>NUCLEOTIDE SEQUENCE</scope>
    <source>
        <strain evidence="2">ATCC 34329</strain>
    </source>
</reference>
<feature type="compositionally biased region" description="Polar residues" evidence="1">
    <location>
        <begin position="420"/>
        <end position="438"/>
    </location>
</feature>
<feature type="region of interest" description="Disordered" evidence="1">
    <location>
        <begin position="1"/>
        <end position="23"/>
    </location>
</feature>
<accession>A0AAD5RYR4</accession>
<dbReference type="EMBL" id="JAKWBI020000022">
    <property type="protein sequence ID" value="KAJ2905869.1"/>
    <property type="molecule type" value="Genomic_DNA"/>
</dbReference>
<dbReference type="Proteomes" id="UP001201980">
    <property type="component" value="Unassembled WGS sequence"/>
</dbReference>
<feature type="region of interest" description="Disordered" evidence="1">
    <location>
        <begin position="677"/>
        <end position="774"/>
    </location>
</feature>
<feature type="compositionally biased region" description="Polar residues" evidence="1">
    <location>
        <begin position="192"/>
        <end position="211"/>
    </location>
</feature>
<feature type="compositionally biased region" description="Polar residues" evidence="1">
    <location>
        <begin position="102"/>
        <end position="125"/>
    </location>
</feature>
<feature type="compositionally biased region" description="Basic and acidic residues" evidence="1">
    <location>
        <begin position="752"/>
        <end position="761"/>
    </location>
</feature>
<feature type="compositionally biased region" description="Polar residues" evidence="1">
    <location>
        <begin position="328"/>
        <end position="342"/>
    </location>
</feature>
<protein>
    <submittedName>
        <fullName evidence="2">Uncharacterized protein</fullName>
    </submittedName>
</protein>
<sequence>MASSSKSSESPPSWATNGLRMQHAIQIPKEQRELLVSEKSWASNIRRDATGAPNVPVGVLENLRDLHRRGNGNPGSQPQVRRDSTHTEAQRPAKNLVRSRGTPKQTSQAPSSPDSGSLTSWSESPTSHHRPGNILHQAPKDSSPTGPTVATRGRDLGHNSTHSTPSHPQPLSAPTPKPVHNQDEPESDEEIQSQCSPQATISPTQPSSTPATKRRRRIPGFQDPEPFLSNEAGSELLVQQPRVLPPHLDGIARSTYQHTGNTPPSAQAIIPCTKDSPNQPANKRPKLKQCDWDARLKEFPSQNDETRLRLAQPRRNKDVASGIEDSRTSSPSVIPATDRNNQSQHAQEIISRAVGLAANANDTTMSTSSNGPTFVTQVLPTSHDLTGPGSPAAGARVGQPATTSNQQNFDAARTAMLPPTVSNSRTTPPAQVSPEWSTKSSDQPFLTFRAVYPDHKGSCHDFVRACANLDELRVSKRLASFLYDDFIRVFSTEYLDYVFGCPESSKDILTAVEYYNDSCQRPLFQKGVITNKNLKRVLGEYPDEVTEIRAILKGDDPMSSPIKPSSLKPSAVAAVRRVPMTQDPLEGQAPDEPLFTQPPENVGDETVVPETTYRTSFASVDSDADMVDTFMPPPPPPLVRSAEGEQLVVVSKTRVFQRAQTMRGAGVEAVRASIETGEANVTRGQPSPAQNRGGNTVPSRGSKAVSIMSALSVPRLSPTSSRRSTSSGRVTRRMKDTKGKKKERWKQFLINKLERDSRKPESIAPDSSMATKAT</sequence>
<feature type="compositionally biased region" description="Polar residues" evidence="1">
    <location>
        <begin position="682"/>
        <end position="699"/>
    </location>
</feature>
<feature type="region of interest" description="Disordered" evidence="1">
    <location>
        <begin position="63"/>
        <end position="234"/>
    </location>
</feature>
<feature type="compositionally biased region" description="Pro residues" evidence="1">
    <location>
        <begin position="167"/>
        <end position="177"/>
    </location>
</feature>
<feature type="compositionally biased region" description="Low complexity" evidence="1">
    <location>
        <begin position="711"/>
        <end position="729"/>
    </location>
</feature>
<feature type="compositionally biased region" description="Basic and acidic residues" evidence="1">
    <location>
        <begin position="80"/>
        <end position="91"/>
    </location>
</feature>
<gene>
    <name evidence="2" type="ORF">MKZ38_003877</name>
</gene>
<proteinExistence type="predicted"/>
<feature type="region of interest" description="Disordered" evidence="1">
    <location>
        <begin position="303"/>
        <end position="342"/>
    </location>
</feature>
<organism evidence="2 3">
    <name type="scientific">Zalerion maritima</name>
    <dbReference type="NCBI Taxonomy" id="339359"/>
    <lineage>
        <taxon>Eukaryota</taxon>
        <taxon>Fungi</taxon>
        <taxon>Dikarya</taxon>
        <taxon>Ascomycota</taxon>
        <taxon>Pezizomycotina</taxon>
        <taxon>Sordariomycetes</taxon>
        <taxon>Lulworthiomycetidae</taxon>
        <taxon>Lulworthiales</taxon>
        <taxon>Lulworthiaceae</taxon>
        <taxon>Zalerion</taxon>
    </lineage>
</organism>
<comment type="caution">
    <text evidence="2">The sequence shown here is derived from an EMBL/GenBank/DDBJ whole genome shotgun (WGS) entry which is preliminary data.</text>
</comment>
<evidence type="ECO:0000313" key="3">
    <source>
        <dbReference type="Proteomes" id="UP001201980"/>
    </source>
</evidence>
<keyword evidence="3" id="KW-1185">Reference proteome</keyword>
<evidence type="ECO:0000313" key="2">
    <source>
        <dbReference type="EMBL" id="KAJ2905869.1"/>
    </source>
</evidence>
<feature type="compositionally biased region" description="Low complexity" evidence="1">
    <location>
        <begin position="1"/>
        <end position="13"/>
    </location>
</feature>
<dbReference type="AlphaFoldDB" id="A0AAD5RYR4"/>
<feature type="region of interest" description="Disordered" evidence="1">
    <location>
        <begin position="418"/>
        <end position="438"/>
    </location>
</feature>
<feature type="region of interest" description="Disordered" evidence="1">
    <location>
        <begin position="583"/>
        <end position="607"/>
    </location>
</feature>